<dbReference type="InterPro" id="IPR017067">
    <property type="entry name" value="RNase_H1_euk"/>
</dbReference>
<dbReference type="Gene3D" id="3.30.420.10">
    <property type="entry name" value="Ribonuclease H-like superfamily/Ribonuclease H"/>
    <property type="match status" value="1"/>
</dbReference>
<dbReference type="Pfam" id="PF01693">
    <property type="entry name" value="Cauli_VI"/>
    <property type="match status" value="2"/>
</dbReference>
<evidence type="ECO:0000256" key="4">
    <source>
        <dbReference type="ARBA" id="ARBA00022722"/>
    </source>
</evidence>
<dbReference type="InterPro" id="IPR036397">
    <property type="entry name" value="RNaseH_sf"/>
</dbReference>
<dbReference type="PANTHER" id="PTHR10642">
    <property type="entry name" value="RIBONUCLEASE H1"/>
    <property type="match status" value="1"/>
</dbReference>
<evidence type="ECO:0000256" key="2">
    <source>
        <dbReference type="ARBA" id="ARBA00005300"/>
    </source>
</evidence>
<dbReference type="InterPro" id="IPR012337">
    <property type="entry name" value="RNaseH-like_sf"/>
</dbReference>
<dbReference type="Gene3D" id="3.40.970.10">
    <property type="entry name" value="Ribonuclease H1, N-terminal domain"/>
    <property type="match status" value="2"/>
</dbReference>
<dbReference type="Pfam" id="PF00075">
    <property type="entry name" value="RNase_H"/>
    <property type="match status" value="1"/>
</dbReference>
<feature type="domain" description="RNase H type-1" evidence="9">
    <location>
        <begin position="215"/>
        <end position="362"/>
    </location>
</feature>
<keyword evidence="8" id="KW-0460">Magnesium</keyword>
<evidence type="ECO:0000313" key="11">
    <source>
        <dbReference type="Proteomes" id="UP000820818"/>
    </source>
</evidence>
<evidence type="ECO:0000256" key="1">
    <source>
        <dbReference type="ARBA" id="ARBA00001946"/>
    </source>
</evidence>
<reference evidence="10 11" key="1">
    <citation type="submission" date="2022-05" db="EMBL/GenBank/DDBJ databases">
        <title>A multi-omics perspective on studying reproductive biology in Daphnia sinensis.</title>
        <authorList>
            <person name="Jia J."/>
        </authorList>
    </citation>
    <scope>NUCLEOTIDE SEQUENCE [LARGE SCALE GENOMIC DNA]</scope>
    <source>
        <strain evidence="10 11">WSL</strain>
    </source>
</reference>
<dbReference type="AlphaFoldDB" id="A0AAD5KIN4"/>
<name>A0AAD5KIN4_9CRUS</name>
<dbReference type="InterPro" id="IPR050092">
    <property type="entry name" value="RNase_H"/>
</dbReference>
<dbReference type="SUPFAM" id="SSF53098">
    <property type="entry name" value="Ribonuclease H-like"/>
    <property type="match status" value="1"/>
</dbReference>
<evidence type="ECO:0000256" key="8">
    <source>
        <dbReference type="ARBA" id="ARBA00022842"/>
    </source>
</evidence>
<dbReference type="InterPro" id="IPR011320">
    <property type="entry name" value="RNase_H1_N"/>
</dbReference>
<gene>
    <name evidence="10" type="ORF">GHT06_021037</name>
</gene>
<dbReference type="Proteomes" id="UP000820818">
    <property type="component" value="Linkage Group LG9"/>
</dbReference>
<dbReference type="PANTHER" id="PTHR10642:SF31">
    <property type="entry name" value="RIBONUCLEASE H1"/>
    <property type="match status" value="1"/>
</dbReference>
<comment type="similarity">
    <text evidence="2">Belongs to the RNase H family.</text>
</comment>
<dbReference type="GO" id="GO:0003676">
    <property type="term" value="F:nucleic acid binding"/>
    <property type="evidence" value="ECO:0007669"/>
    <property type="project" value="InterPro"/>
</dbReference>
<dbReference type="PROSITE" id="PS50879">
    <property type="entry name" value="RNASE_H_1"/>
    <property type="match status" value="1"/>
</dbReference>
<comment type="caution">
    <text evidence="10">The sequence shown here is derived from an EMBL/GenBank/DDBJ whole genome shotgun (WGS) entry which is preliminary data.</text>
</comment>
<evidence type="ECO:0000259" key="9">
    <source>
        <dbReference type="PROSITE" id="PS50879"/>
    </source>
</evidence>
<dbReference type="SUPFAM" id="SSF55658">
    <property type="entry name" value="L9 N-domain-like"/>
    <property type="match status" value="2"/>
</dbReference>
<dbReference type="FunFam" id="3.40.970.10:FF:000001">
    <property type="entry name" value="Ribonuclease H1"/>
    <property type="match status" value="1"/>
</dbReference>
<evidence type="ECO:0000256" key="7">
    <source>
        <dbReference type="ARBA" id="ARBA00022801"/>
    </source>
</evidence>
<keyword evidence="4" id="KW-0540">Nuclease</keyword>
<evidence type="ECO:0000256" key="6">
    <source>
        <dbReference type="ARBA" id="ARBA00022759"/>
    </source>
</evidence>
<sequence>MIRRVIDSLVISFSRYSLYEEMSFYAVAKGKKVGIYNTWAECQSQTNGYPGATYKKFASEQEAQSFIDCANVPKILPVMPKAAQPSNSLENLRKFESSGVKTQPTLGASSSGSQPKGSYYAVAIGKNVGIYFTWPECKSQIDGCGFTRYKKFDNIEEAERFIQENRIQKGSGHSKVSQSQKSLLSKFPAVATDKDISVRNLSTVSFREHAFQQDENGFVHCYTDGSCEKNGQVGAKAGVGVWFGVDHPLNVSEPVDGPPTNNVAEIQAATRAIQVARQCGIPKLQINTDSQFLIKCITQWMPKWQKNGWKLSTGGDVKNKEQLEDLHRELKNNVEIKWNYVTAHKGIEGNEHADLLAKAGAANFKIKTTTRDVRFKPYSLT</sequence>
<dbReference type="EC" id="3.1.26.4" evidence="3"/>
<dbReference type="InterPro" id="IPR037056">
    <property type="entry name" value="RNase_H1_N_sf"/>
</dbReference>
<keyword evidence="5" id="KW-0479">Metal-binding</keyword>
<proteinExistence type="inferred from homology"/>
<evidence type="ECO:0000256" key="3">
    <source>
        <dbReference type="ARBA" id="ARBA00012180"/>
    </source>
</evidence>
<dbReference type="InterPro" id="IPR009027">
    <property type="entry name" value="Ribosomal_bL9/RNase_H1_N"/>
</dbReference>
<protein>
    <recommendedName>
        <fullName evidence="3">ribonuclease H</fullName>
        <ecNumber evidence="3">3.1.26.4</ecNumber>
    </recommendedName>
</protein>
<keyword evidence="7" id="KW-0378">Hydrolase</keyword>
<dbReference type="FunFam" id="3.30.420.10:FF:000115">
    <property type="entry name" value="Ribonuclease H"/>
    <property type="match status" value="1"/>
</dbReference>
<organism evidence="10 11">
    <name type="scientific">Daphnia sinensis</name>
    <dbReference type="NCBI Taxonomy" id="1820382"/>
    <lineage>
        <taxon>Eukaryota</taxon>
        <taxon>Metazoa</taxon>
        <taxon>Ecdysozoa</taxon>
        <taxon>Arthropoda</taxon>
        <taxon>Crustacea</taxon>
        <taxon>Branchiopoda</taxon>
        <taxon>Diplostraca</taxon>
        <taxon>Cladocera</taxon>
        <taxon>Anomopoda</taxon>
        <taxon>Daphniidae</taxon>
        <taxon>Daphnia</taxon>
        <taxon>Daphnia similis group</taxon>
    </lineage>
</organism>
<evidence type="ECO:0000256" key="5">
    <source>
        <dbReference type="ARBA" id="ARBA00022723"/>
    </source>
</evidence>
<dbReference type="CDD" id="cd09280">
    <property type="entry name" value="RNase_HI_eukaryote_like"/>
    <property type="match status" value="1"/>
</dbReference>
<dbReference type="InterPro" id="IPR002156">
    <property type="entry name" value="RNaseH_domain"/>
</dbReference>
<dbReference type="PIRSF" id="PIRSF036852">
    <property type="entry name" value="Ribonuclease_H1_euk"/>
    <property type="match status" value="1"/>
</dbReference>
<dbReference type="EMBL" id="WJBH02000009">
    <property type="protein sequence ID" value="KAI9553144.1"/>
    <property type="molecule type" value="Genomic_DNA"/>
</dbReference>
<dbReference type="GO" id="GO:0000287">
    <property type="term" value="F:magnesium ion binding"/>
    <property type="evidence" value="ECO:0007669"/>
    <property type="project" value="InterPro"/>
</dbReference>
<keyword evidence="11" id="KW-1185">Reference proteome</keyword>
<comment type="cofactor">
    <cofactor evidence="1">
        <name>Mg(2+)</name>
        <dbReference type="ChEBI" id="CHEBI:18420"/>
    </cofactor>
</comment>
<evidence type="ECO:0000313" key="10">
    <source>
        <dbReference type="EMBL" id="KAI9553144.1"/>
    </source>
</evidence>
<dbReference type="GO" id="GO:0043137">
    <property type="term" value="P:DNA replication, removal of RNA primer"/>
    <property type="evidence" value="ECO:0007669"/>
    <property type="project" value="TreeGrafter"/>
</dbReference>
<dbReference type="GO" id="GO:0004523">
    <property type="term" value="F:RNA-DNA hybrid ribonuclease activity"/>
    <property type="evidence" value="ECO:0007669"/>
    <property type="project" value="UniProtKB-EC"/>
</dbReference>
<accession>A0AAD5KIN4</accession>
<keyword evidence="6" id="KW-0255">Endonuclease</keyword>